<evidence type="ECO:0000313" key="2">
    <source>
        <dbReference type="EMBL" id="KAF2712481.1"/>
    </source>
</evidence>
<dbReference type="Gene3D" id="3.10.129.10">
    <property type="entry name" value="Hotdog Thioesterase"/>
    <property type="match status" value="1"/>
</dbReference>
<proteinExistence type="predicted"/>
<gene>
    <name evidence="2" type="ORF">K504DRAFT_373193</name>
</gene>
<sequence>MTDSISHFSQVPWCAALINDPAWIPTQTTSRVPKPTSEDSFFAETLGTNRTIRQCLTLRPSQAESDEPKYREVRTLMDLGSGLNGHPNICHGGFVATMLDEVFGVLITLNLGKKMERLKMQGSRSQLTCFTAYLNTNYKKPVSTPGVILCTAKFIRQDRNKIYANGTIEDGNGTVYSTGEAMFIETQSNGAHL</sequence>
<reference evidence="2" key="1">
    <citation type="journal article" date="2020" name="Stud. Mycol.">
        <title>101 Dothideomycetes genomes: a test case for predicting lifestyles and emergence of pathogens.</title>
        <authorList>
            <person name="Haridas S."/>
            <person name="Albert R."/>
            <person name="Binder M."/>
            <person name="Bloem J."/>
            <person name="Labutti K."/>
            <person name="Salamov A."/>
            <person name="Andreopoulos B."/>
            <person name="Baker S."/>
            <person name="Barry K."/>
            <person name="Bills G."/>
            <person name="Bluhm B."/>
            <person name="Cannon C."/>
            <person name="Castanera R."/>
            <person name="Culley D."/>
            <person name="Daum C."/>
            <person name="Ezra D."/>
            <person name="Gonzalez J."/>
            <person name="Henrissat B."/>
            <person name="Kuo A."/>
            <person name="Liang C."/>
            <person name="Lipzen A."/>
            <person name="Lutzoni F."/>
            <person name="Magnuson J."/>
            <person name="Mondo S."/>
            <person name="Nolan M."/>
            <person name="Ohm R."/>
            <person name="Pangilinan J."/>
            <person name="Park H.-J."/>
            <person name="Ramirez L."/>
            <person name="Alfaro M."/>
            <person name="Sun H."/>
            <person name="Tritt A."/>
            <person name="Yoshinaga Y."/>
            <person name="Zwiers L.-H."/>
            <person name="Turgeon B."/>
            <person name="Goodwin S."/>
            <person name="Spatafora J."/>
            <person name="Crous P."/>
            <person name="Grigoriev I."/>
        </authorList>
    </citation>
    <scope>NUCLEOTIDE SEQUENCE</scope>
    <source>
        <strain evidence="2">CBS 279.74</strain>
    </source>
</reference>
<organism evidence="2 3">
    <name type="scientific">Pleomassaria siparia CBS 279.74</name>
    <dbReference type="NCBI Taxonomy" id="1314801"/>
    <lineage>
        <taxon>Eukaryota</taxon>
        <taxon>Fungi</taxon>
        <taxon>Dikarya</taxon>
        <taxon>Ascomycota</taxon>
        <taxon>Pezizomycotina</taxon>
        <taxon>Dothideomycetes</taxon>
        <taxon>Pleosporomycetidae</taxon>
        <taxon>Pleosporales</taxon>
        <taxon>Pleomassariaceae</taxon>
        <taxon>Pleomassaria</taxon>
    </lineage>
</organism>
<name>A0A6G1KJA3_9PLEO</name>
<accession>A0A6G1KJA3</accession>
<protein>
    <recommendedName>
        <fullName evidence="1">Thioesterase domain-containing protein</fullName>
    </recommendedName>
</protein>
<dbReference type="CDD" id="cd03443">
    <property type="entry name" value="PaaI_thioesterase"/>
    <property type="match status" value="1"/>
</dbReference>
<evidence type="ECO:0000313" key="3">
    <source>
        <dbReference type="Proteomes" id="UP000799428"/>
    </source>
</evidence>
<dbReference type="EMBL" id="MU005766">
    <property type="protein sequence ID" value="KAF2712481.1"/>
    <property type="molecule type" value="Genomic_DNA"/>
</dbReference>
<dbReference type="InterPro" id="IPR006683">
    <property type="entry name" value="Thioestr_dom"/>
</dbReference>
<dbReference type="InterPro" id="IPR052061">
    <property type="entry name" value="PTE-AB_protein"/>
</dbReference>
<keyword evidence="3" id="KW-1185">Reference proteome</keyword>
<dbReference type="PANTHER" id="PTHR47260:SF3">
    <property type="entry name" value="THIOESTERASE FAMILY PROTEIN (AFU_ORTHOLOGUE AFUA_7G03960)"/>
    <property type="match status" value="1"/>
</dbReference>
<dbReference type="OrthoDB" id="506431at2759"/>
<dbReference type="InterPro" id="IPR029069">
    <property type="entry name" value="HotDog_dom_sf"/>
</dbReference>
<dbReference type="Proteomes" id="UP000799428">
    <property type="component" value="Unassembled WGS sequence"/>
</dbReference>
<dbReference type="Pfam" id="PF03061">
    <property type="entry name" value="4HBT"/>
    <property type="match status" value="1"/>
</dbReference>
<dbReference type="AlphaFoldDB" id="A0A6G1KJA3"/>
<dbReference type="SUPFAM" id="SSF54637">
    <property type="entry name" value="Thioesterase/thiol ester dehydrase-isomerase"/>
    <property type="match status" value="1"/>
</dbReference>
<dbReference type="PANTHER" id="PTHR47260">
    <property type="entry name" value="UPF0644 PROTEIN PB2B4.06"/>
    <property type="match status" value="1"/>
</dbReference>
<evidence type="ECO:0000259" key="1">
    <source>
        <dbReference type="Pfam" id="PF03061"/>
    </source>
</evidence>
<feature type="domain" description="Thioesterase" evidence="1">
    <location>
        <begin position="88"/>
        <end position="175"/>
    </location>
</feature>